<dbReference type="GO" id="GO:0008270">
    <property type="term" value="F:zinc ion binding"/>
    <property type="evidence" value="ECO:0007669"/>
    <property type="project" value="UniProtKB-KW"/>
</dbReference>
<comment type="similarity">
    <text evidence="1">Belongs to the lunapark family.</text>
</comment>
<evidence type="ECO:0000313" key="4">
    <source>
        <dbReference type="EMBL" id="SZF01798.1"/>
    </source>
</evidence>
<organism evidence="4 5">
    <name type="scientific">Blumeria hordei</name>
    <name type="common">Barley powdery mildew</name>
    <name type="synonym">Blumeria graminis f. sp. hordei</name>
    <dbReference type="NCBI Taxonomy" id="2867405"/>
    <lineage>
        <taxon>Eukaryota</taxon>
        <taxon>Fungi</taxon>
        <taxon>Dikarya</taxon>
        <taxon>Ascomycota</taxon>
        <taxon>Pezizomycotina</taxon>
        <taxon>Leotiomycetes</taxon>
        <taxon>Erysiphales</taxon>
        <taxon>Erysiphaceae</taxon>
        <taxon>Blumeria</taxon>
    </lineage>
</organism>
<keyword evidence="1" id="KW-0812">Transmembrane</keyword>
<dbReference type="GO" id="GO:0071788">
    <property type="term" value="P:endoplasmic reticulum tubular network maintenance"/>
    <property type="evidence" value="ECO:0007669"/>
    <property type="project" value="UniProtKB-UniRule"/>
</dbReference>
<dbReference type="PANTHER" id="PTHR22166:SF12">
    <property type="entry name" value="ENDOPLASMIC RETICULUM JUNCTION FORMATION PROTEIN LUNAPARK"/>
    <property type="match status" value="1"/>
</dbReference>
<feature type="compositionally biased region" description="Polar residues" evidence="2">
    <location>
        <begin position="161"/>
        <end position="181"/>
    </location>
</feature>
<dbReference type="GO" id="GO:1903373">
    <property type="term" value="P:positive regulation of endoplasmic reticulum tubular network organization"/>
    <property type="evidence" value="ECO:0007669"/>
    <property type="project" value="UniProtKB-UniRule"/>
</dbReference>
<evidence type="ECO:0000259" key="3">
    <source>
        <dbReference type="Pfam" id="PF10058"/>
    </source>
</evidence>
<sequence>MVSLWPWKSEEKTPASFERILSALATKISAYQSQLDSLRSSKRRYKALWTLYTILLYLIALAILILIVGFKNWTMWEGSALAGFPVVIYLGRRALTIYYSYRINTFTCRLEEKQAEQSRVIEKLKDATKYDSTQKILEKYGSVTEKSKSLSPRKNTRSRSKQPQNPTSKIPPTANIPRSNWGSNQIMAHKLAVEKTIKSEPRYNEPSPLENKWSPNPAVPGPPEFAPNAFNTPLEYPHESEKSIQGHWYDRILDLLLGEDEMLPKNRVALICHSCRLVNGQAPPGTKEISDLGKWICHGCGAVNGDDKVEKAVKDSDGGNPVKDAAEEVESSEESSISCQQNSISDDEQFGSENEESCGTYNQEKKRQPKLENPEL</sequence>
<dbReference type="GO" id="GO:0098826">
    <property type="term" value="C:endoplasmic reticulum tubular network membrane"/>
    <property type="evidence" value="ECO:0007669"/>
    <property type="project" value="UniProtKB-UniRule"/>
</dbReference>
<dbReference type="Pfam" id="PF10058">
    <property type="entry name" value="Zn_ribbon_10"/>
    <property type="match status" value="1"/>
</dbReference>
<keyword evidence="1" id="KW-0479">Metal-binding</keyword>
<evidence type="ECO:0000256" key="1">
    <source>
        <dbReference type="RuleBase" id="RU367073"/>
    </source>
</evidence>
<keyword evidence="1" id="KW-0863">Zinc-finger</keyword>
<keyword evidence="1" id="KW-0862">Zinc</keyword>
<accession>A0A383UQ31</accession>
<evidence type="ECO:0000256" key="2">
    <source>
        <dbReference type="SAM" id="MobiDB-lite"/>
    </source>
</evidence>
<dbReference type="InterPro" id="IPR040115">
    <property type="entry name" value="Lnp"/>
</dbReference>
<comment type="subcellular location">
    <subcellularLocation>
        <location evidence="1">Endoplasmic reticulum membrane</location>
        <topology evidence="1">Multi-pass membrane protein</topology>
    </subcellularLocation>
</comment>
<feature type="region of interest" description="Disordered" evidence="2">
    <location>
        <begin position="313"/>
        <end position="376"/>
    </location>
</feature>
<proteinExistence type="inferred from homology"/>
<keyword evidence="1" id="KW-0256">Endoplasmic reticulum</keyword>
<dbReference type="InterPro" id="IPR019273">
    <property type="entry name" value="Lunapark_Znf"/>
</dbReference>
<comment type="function">
    <text evidence="1">Plays a role in determining ER morphology.</text>
</comment>
<gene>
    <name evidence="4" type="ORF">BLGHR1_12569</name>
</gene>
<dbReference type="PANTHER" id="PTHR22166">
    <property type="entry name" value="ENDOPLASMIC RETICULUM JUNCTION FORMATION PROTEIN LUNAPARK"/>
    <property type="match status" value="1"/>
</dbReference>
<dbReference type="Proteomes" id="UP000275772">
    <property type="component" value="Unassembled WGS sequence"/>
</dbReference>
<dbReference type="VEuPathDB" id="FungiDB:BLGHR1_12569"/>
<evidence type="ECO:0000313" key="5">
    <source>
        <dbReference type="Proteomes" id="UP000275772"/>
    </source>
</evidence>
<reference evidence="4 5" key="1">
    <citation type="submission" date="2017-11" db="EMBL/GenBank/DDBJ databases">
        <authorList>
            <person name="Kracher B."/>
        </authorList>
    </citation>
    <scope>NUCLEOTIDE SEQUENCE [LARGE SCALE GENOMIC DNA]</scope>
    <source>
        <strain evidence="4 5">RACE1</strain>
    </source>
</reference>
<keyword evidence="1" id="KW-0472">Membrane</keyword>
<dbReference type="EMBL" id="UNSH01000041">
    <property type="protein sequence ID" value="SZF01798.1"/>
    <property type="molecule type" value="Genomic_DNA"/>
</dbReference>
<feature type="compositionally biased region" description="Acidic residues" evidence="2">
    <location>
        <begin position="345"/>
        <end position="356"/>
    </location>
</feature>
<comment type="domain">
    <text evidence="1">The C4-type zinc finger motif is necessary both for its ER three-way tubular junction localization and formation.</text>
</comment>
<comment type="caution">
    <text evidence="1">Lacks conserved residue(s) required for the propagation of feature annotation.</text>
</comment>
<keyword evidence="1" id="KW-1133">Transmembrane helix</keyword>
<feature type="transmembrane region" description="Helical" evidence="1">
    <location>
        <begin position="47"/>
        <end position="67"/>
    </location>
</feature>
<feature type="compositionally biased region" description="Basic and acidic residues" evidence="2">
    <location>
        <begin position="363"/>
        <end position="376"/>
    </location>
</feature>
<feature type="domain" description="Lunapark zinc ribbon" evidence="3">
    <location>
        <begin position="248"/>
        <end position="304"/>
    </location>
</feature>
<protein>
    <recommendedName>
        <fullName evidence="1">Endoplasmic reticulum junction formation protein lunapark</fullName>
    </recommendedName>
</protein>
<feature type="region of interest" description="Disordered" evidence="2">
    <location>
        <begin position="144"/>
        <end position="181"/>
    </location>
</feature>
<name>A0A383UQ31_BLUHO</name>
<dbReference type="AlphaFoldDB" id="A0A383UQ31"/>